<organism evidence="3 4">
    <name type="scientific">Tetradesmus obliquus</name>
    <name type="common">Green alga</name>
    <name type="synonym">Acutodesmus obliquus</name>
    <dbReference type="NCBI Taxonomy" id="3088"/>
    <lineage>
        <taxon>Eukaryota</taxon>
        <taxon>Viridiplantae</taxon>
        <taxon>Chlorophyta</taxon>
        <taxon>core chlorophytes</taxon>
        <taxon>Chlorophyceae</taxon>
        <taxon>CS clade</taxon>
        <taxon>Sphaeropleales</taxon>
        <taxon>Scenedesmaceae</taxon>
        <taxon>Tetradesmus</taxon>
    </lineage>
</organism>
<dbReference type="GO" id="GO:0046906">
    <property type="term" value="F:tetrapyrrole binding"/>
    <property type="evidence" value="ECO:0007669"/>
    <property type="project" value="TreeGrafter"/>
</dbReference>
<dbReference type="PANTHER" id="PTHR34800:SF1">
    <property type="entry name" value="TETRAPYRROLE-BINDING PROTEIN, CHLOROPLASTIC"/>
    <property type="match status" value="1"/>
</dbReference>
<dbReference type="GO" id="GO:0010019">
    <property type="term" value="P:chloroplast-nucleus signaling pathway"/>
    <property type="evidence" value="ECO:0007669"/>
    <property type="project" value="TreeGrafter"/>
</dbReference>
<dbReference type="AlphaFoldDB" id="A0A383W6J6"/>
<dbReference type="Proteomes" id="UP000256970">
    <property type="component" value="Unassembled WGS sequence"/>
</dbReference>
<feature type="region of interest" description="Disordered" evidence="1">
    <location>
        <begin position="1"/>
        <end position="21"/>
    </location>
</feature>
<evidence type="ECO:0000313" key="3">
    <source>
        <dbReference type="EMBL" id="SZX73275.1"/>
    </source>
</evidence>
<feature type="compositionally biased region" description="Low complexity" evidence="1">
    <location>
        <begin position="65"/>
        <end position="84"/>
    </location>
</feature>
<sequence length="262" mass="28511">MAASLGAQQLTRSGAAHQRQRTCLRPVPRVLVPGRALVQHHLQSACAASKLEDVPLFSDSSSLLGGAPKTSSTSAAAAQKAGPTKVEDVPLNSELGLDYSTLRDYLAAGDVRKADDETRAMLIKMAGTGAVQRGWVYFTEIPSIPAADLQTVDQLWRAASGNRFGYSVQKEMWVQAGKRWPKFFKAINWVQGENNVYLKWPAEFIYTYEAPKGHMPLTNALRGTQLFQAIMEHPAFAKGVGGTAGMSIDERSKLSGKDTLKF</sequence>
<evidence type="ECO:0000256" key="1">
    <source>
        <dbReference type="SAM" id="MobiDB-lite"/>
    </source>
</evidence>
<feature type="compositionally biased region" description="Polar residues" evidence="1">
    <location>
        <begin position="1"/>
        <end position="12"/>
    </location>
</feature>
<protein>
    <recommendedName>
        <fullName evidence="2">GUN4-like domain-containing protein</fullName>
    </recommendedName>
</protein>
<evidence type="ECO:0000259" key="2">
    <source>
        <dbReference type="Pfam" id="PF05419"/>
    </source>
</evidence>
<dbReference type="InterPro" id="IPR037215">
    <property type="entry name" value="GUN4-like_sf"/>
</dbReference>
<name>A0A383W6J6_TETOB</name>
<gene>
    <name evidence="3" type="ORF">BQ4739_LOCUS13380</name>
</gene>
<dbReference type="Gene3D" id="1.10.10.1770">
    <property type="entry name" value="Gun4-like"/>
    <property type="match status" value="1"/>
</dbReference>
<proteinExistence type="predicted"/>
<dbReference type="GO" id="GO:0009507">
    <property type="term" value="C:chloroplast"/>
    <property type="evidence" value="ECO:0007669"/>
    <property type="project" value="TreeGrafter"/>
</dbReference>
<feature type="domain" description="GUN4-like" evidence="2">
    <location>
        <begin position="93"/>
        <end position="234"/>
    </location>
</feature>
<dbReference type="SUPFAM" id="SSF140869">
    <property type="entry name" value="GUN4-like"/>
    <property type="match status" value="1"/>
</dbReference>
<dbReference type="CDD" id="cd16383">
    <property type="entry name" value="GUN4"/>
    <property type="match status" value="1"/>
</dbReference>
<reference evidence="3 4" key="1">
    <citation type="submission" date="2016-10" db="EMBL/GenBank/DDBJ databases">
        <authorList>
            <person name="Cai Z."/>
        </authorList>
    </citation>
    <scope>NUCLEOTIDE SEQUENCE [LARGE SCALE GENOMIC DNA]</scope>
</reference>
<dbReference type="Gene3D" id="1.25.40.620">
    <property type="match status" value="1"/>
</dbReference>
<dbReference type="EMBL" id="FNXT01001188">
    <property type="protein sequence ID" value="SZX73275.1"/>
    <property type="molecule type" value="Genomic_DNA"/>
</dbReference>
<evidence type="ECO:0000313" key="4">
    <source>
        <dbReference type="Proteomes" id="UP000256970"/>
    </source>
</evidence>
<accession>A0A383W6J6</accession>
<keyword evidence="4" id="KW-1185">Reference proteome</keyword>
<dbReference type="Pfam" id="PF05419">
    <property type="entry name" value="GUN4"/>
    <property type="match status" value="1"/>
</dbReference>
<feature type="region of interest" description="Disordered" evidence="1">
    <location>
        <begin position="65"/>
        <end position="85"/>
    </location>
</feature>
<dbReference type="PANTHER" id="PTHR34800">
    <property type="entry name" value="TETRAPYRROLE-BINDING PROTEIN, CHLOROPLASTIC"/>
    <property type="match status" value="1"/>
</dbReference>
<dbReference type="STRING" id="3088.A0A383W6J6"/>
<dbReference type="InterPro" id="IPR008629">
    <property type="entry name" value="GUN4-like"/>
</dbReference>